<dbReference type="OrthoDB" id="102511at2759"/>
<dbReference type="EMBL" id="KN833895">
    <property type="protein sequence ID" value="KIK15318.1"/>
    <property type="molecule type" value="Genomic_DNA"/>
</dbReference>
<reference evidence="2" key="2">
    <citation type="submission" date="2015-01" db="EMBL/GenBank/DDBJ databases">
        <title>Evolutionary Origins and Diversification of the Mycorrhizal Mutualists.</title>
        <authorList>
            <consortium name="DOE Joint Genome Institute"/>
            <consortium name="Mycorrhizal Genomics Consortium"/>
            <person name="Kohler A."/>
            <person name="Kuo A."/>
            <person name="Nagy L.G."/>
            <person name="Floudas D."/>
            <person name="Copeland A."/>
            <person name="Barry K.W."/>
            <person name="Cichocki N."/>
            <person name="Veneault-Fourrey C."/>
            <person name="LaButti K."/>
            <person name="Lindquist E.A."/>
            <person name="Lipzen A."/>
            <person name="Lundell T."/>
            <person name="Morin E."/>
            <person name="Murat C."/>
            <person name="Riley R."/>
            <person name="Ohm R."/>
            <person name="Sun H."/>
            <person name="Tunlid A."/>
            <person name="Henrissat B."/>
            <person name="Grigoriev I.V."/>
            <person name="Hibbett D.S."/>
            <person name="Martin F."/>
        </authorList>
    </citation>
    <scope>NUCLEOTIDE SEQUENCE [LARGE SCALE GENOMIC DNA]</scope>
    <source>
        <strain evidence="2">441</strain>
    </source>
</reference>
<proteinExistence type="predicted"/>
<reference evidence="1 2" key="1">
    <citation type="submission" date="2014-04" db="EMBL/GenBank/DDBJ databases">
        <authorList>
            <consortium name="DOE Joint Genome Institute"/>
            <person name="Kuo A."/>
            <person name="Kohler A."/>
            <person name="Costa M.D."/>
            <person name="Nagy L.G."/>
            <person name="Floudas D."/>
            <person name="Copeland A."/>
            <person name="Barry K.W."/>
            <person name="Cichocki N."/>
            <person name="Veneault-Fourrey C."/>
            <person name="LaButti K."/>
            <person name="Lindquist E.A."/>
            <person name="Lipzen A."/>
            <person name="Lundell T."/>
            <person name="Morin E."/>
            <person name="Murat C."/>
            <person name="Sun H."/>
            <person name="Tunlid A."/>
            <person name="Henrissat B."/>
            <person name="Grigoriev I.V."/>
            <person name="Hibbett D.S."/>
            <person name="Martin F."/>
            <person name="Nordberg H.P."/>
            <person name="Cantor M.N."/>
            <person name="Hua S.X."/>
        </authorList>
    </citation>
    <scope>NUCLEOTIDE SEQUENCE [LARGE SCALE GENOMIC DNA]</scope>
    <source>
        <strain evidence="1 2">441</strain>
    </source>
</reference>
<dbReference type="HOGENOM" id="CLU_129995_0_0_1"/>
<accession>A0A0C9Z5Q8</accession>
<organism evidence="1 2">
    <name type="scientific">Pisolithus microcarpus 441</name>
    <dbReference type="NCBI Taxonomy" id="765257"/>
    <lineage>
        <taxon>Eukaryota</taxon>
        <taxon>Fungi</taxon>
        <taxon>Dikarya</taxon>
        <taxon>Basidiomycota</taxon>
        <taxon>Agaricomycotina</taxon>
        <taxon>Agaricomycetes</taxon>
        <taxon>Agaricomycetidae</taxon>
        <taxon>Boletales</taxon>
        <taxon>Sclerodermatineae</taxon>
        <taxon>Pisolithaceae</taxon>
        <taxon>Pisolithus</taxon>
    </lineage>
</organism>
<dbReference type="Proteomes" id="UP000054018">
    <property type="component" value="Unassembled WGS sequence"/>
</dbReference>
<dbReference type="AlphaFoldDB" id="A0A0C9Z5Q8"/>
<protein>
    <submittedName>
        <fullName evidence="1">Uncharacterized protein</fullName>
    </submittedName>
</protein>
<keyword evidence="2" id="KW-1185">Reference proteome</keyword>
<evidence type="ECO:0000313" key="1">
    <source>
        <dbReference type="EMBL" id="KIK15318.1"/>
    </source>
</evidence>
<evidence type="ECO:0000313" key="2">
    <source>
        <dbReference type="Proteomes" id="UP000054018"/>
    </source>
</evidence>
<sequence length="152" mass="16747">MADFYQDVTFWRMGLGSMPLTLRLENFGMEIDDGGDESLLTDALDLIWSVIQDQPGLAEELLEALEIGDASSTTDSHPPDLLQLTTMILEEAPPRLASTELSAHATRLIRYERPLSTSYPSQVFTATLAVYSVYIGPLQFQPGSRSVPEPGQ</sequence>
<name>A0A0C9Z5Q8_9AGAM</name>
<dbReference type="STRING" id="765257.A0A0C9Z5Q8"/>
<gene>
    <name evidence="1" type="ORF">PISMIDRAFT_687361</name>
</gene>